<feature type="compositionally biased region" description="Polar residues" evidence="1">
    <location>
        <begin position="178"/>
        <end position="188"/>
    </location>
</feature>
<organism evidence="2 3">
    <name type="scientific">Aspergillus taichungensis</name>
    <dbReference type="NCBI Taxonomy" id="482145"/>
    <lineage>
        <taxon>Eukaryota</taxon>
        <taxon>Fungi</taxon>
        <taxon>Dikarya</taxon>
        <taxon>Ascomycota</taxon>
        <taxon>Pezizomycotina</taxon>
        <taxon>Eurotiomycetes</taxon>
        <taxon>Eurotiomycetidae</taxon>
        <taxon>Eurotiales</taxon>
        <taxon>Aspergillaceae</taxon>
        <taxon>Aspergillus</taxon>
        <taxon>Aspergillus subgen. Circumdati</taxon>
    </lineage>
</organism>
<evidence type="ECO:0000313" key="3">
    <source>
        <dbReference type="Proteomes" id="UP000235023"/>
    </source>
</evidence>
<dbReference type="Proteomes" id="UP000235023">
    <property type="component" value="Unassembled WGS sequence"/>
</dbReference>
<sequence length="188" mass="20861">MNTSMPSTSSPSHHRVKRESSARAPDLAHMVYEHPPAGHRPTAKFRMERYDSGYSSPGTPDMGPGESSPPKPTRYKIVDEPELVEPPLPPSSSSRSSGRTAKPIRSNSYIYPAETSAPVPPPPLQSSSSSSSSKPLYNEIPKYTVREINPDTAHAPHVVYSKRDGPRQYYEDYRHQHSSMGRRQSAYA</sequence>
<dbReference type="OrthoDB" id="10250354at2759"/>
<feature type="compositionally biased region" description="Basic and acidic residues" evidence="1">
    <location>
        <begin position="161"/>
        <end position="175"/>
    </location>
</feature>
<evidence type="ECO:0000256" key="1">
    <source>
        <dbReference type="SAM" id="MobiDB-lite"/>
    </source>
</evidence>
<protein>
    <submittedName>
        <fullName evidence="2">Uncharacterized protein</fullName>
    </submittedName>
</protein>
<feature type="compositionally biased region" description="Low complexity" evidence="1">
    <location>
        <begin position="1"/>
        <end position="11"/>
    </location>
</feature>
<evidence type="ECO:0000313" key="2">
    <source>
        <dbReference type="EMBL" id="PLN80786.1"/>
    </source>
</evidence>
<gene>
    <name evidence="2" type="ORF">BDW42DRAFT_170161</name>
</gene>
<dbReference type="EMBL" id="KZ559543">
    <property type="protein sequence ID" value="PLN80786.1"/>
    <property type="molecule type" value="Genomic_DNA"/>
</dbReference>
<reference evidence="3" key="1">
    <citation type="submission" date="2017-12" db="EMBL/GenBank/DDBJ databases">
        <authorList>
            <consortium name="DOE Joint Genome Institute"/>
            <person name="Mondo S.J."/>
            <person name="Kjaerbolling I."/>
            <person name="Vesth T.C."/>
            <person name="Frisvad J.C."/>
            <person name="Nybo J.L."/>
            <person name="Theobald S."/>
            <person name="Kuo A."/>
            <person name="Bowyer P."/>
            <person name="Matsuda Y."/>
            <person name="Lyhne E.K."/>
            <person name="Kogle M.E."/>
            <person name="Clum A."/>
            <person name="Lipzen A."/>
            <person name="Salamov A."/>
            <person name="Ngan C.Y."/>
            <person name="Daum C."/>
            <person name="Chiniquy J."/>
            <person name="Barry K."/>
            <person name="LaButti K."/>
            <person name="Haridas S."/>
            <person name="Simmons B.A."/>
            <person name="Magnuson J.K."/>
            <person name="Mortensen U.H."/>
            <person name="Larsen T.O."/>
            <person name="Grigoriev I.V."/>
            <person name="Baker S.E."/>
            <person name="Andersen M.R."/>
            <person name="Nordberg H.P."/>
            <person name="Cantor M.N."/>
            <person name="Hua S.X."/>
        </authorList>
    </citation>
    <scope>NUCLEOTIDE SEQUENCE [LARGE SCALE GENOMIC DNA]</scope>
    <source>
        <strain evidence="3">IBT 19404</strain>
    </source>
</reference>
<feature type="compositionally biased region" description="Low complexity" evidence="1">
    <location>
        <begin position="125"/>
        <end position="135"/>
    </location>
</feature>
<keyword evidence="3" id="KW-1185">Reference proteome</keyword>
<name>A0A2J5HUC4_9EURO</name>
<proteinExistence type="predicted"/>
<accession>A0A2J5HUC4</accession>
<feature type="region of interest" description="Disordered" evidence="1">
    <location>
        <begin position="1"/>
        <end position="188"/>
    </location>
</feature>
<dbReference type="AlphaFoldDB" id="A0A2J5HUC4"/>